<keyword evidence="4" id="KW-1185">Reference proteome</keyword>
<dbReference type="Gene3D" id="1.10.530.10">
    <property type="match status" value="1"/>
</dbReference>
<accession>A0A2S0MSK7</accession>
<sequence>MTCQKKPEPRAPHWGRARATIALVAVISCAVALPNDARAATASRDAGLCDRAAIAAARRENVPAEVLMAITRTETGRARPSGFQPWPWTVNMEGIGSWFDSKKQARDHVTAQIRRGAKSFDIGCFQINYRWHGHAFSSIAEMFDPVHNAVYAARFLRELFEEHGDWHRAAGAYHSRTPALANAYAQRFGRVYANLSTGAHDAVPAPRGLLDPVRPLVEAGEHRPGSLVPLGSTPPGAVFIALN</sequence>
<dbReference type="CDD" id="cd13400">
    <property type="entry name" value="LT_IagB-like"/>
    <property type="match status" value="1"/>
</dbReference>
<dbReference type="Pfam" id="PF01464">
    <property type="entry name" value="SLT"/>
    <property type="match status" value="1"/>
</dbReference>
<dbReference type="InterPro" id="IPR023346">
    <property type="entry name" value="Lysozyme-like_dom_sf"/>
</dbReference>
<gene>
    <name evidence="3" type="ORF">C6Y53_14870</name>
</gene>
<evidence type="ECO:0000313" key="3">
    <source>
        <dbReference type="EMBL" id="AVO38852.1"/>
    </source>
</evidence>
<dbReference type="PROSITE" id="PS51257">
    <property type="entry name" value="PROKAR_LIPOPROTEIN"/>
    <property type="match status" value="1"/>
</dbReference>
<dbReference type="InterPro" id="IPR008258">
    <property type="entry name" value="Transglycosylase_SLT_dom_1"/>
</dbReference>
<dbReference type="AlphaFoldDB" id="A0A2S0MSK7"/>
<dbReference type="KEGG" id="thas:C6Y53_14870"/>
<organism evidence="3 4">
    <name type="scientific">Pukyongiella litopenaei</name>
    <dbReference type="NCBI Taxonomy" id="2605946"/>
    <lineage>
        <taxon>Bacteria</taxon>
        <taxon>Pseudomonadati</taxon>
        <taxon>Pseudomonadota</taxon>
        <taxon>Alphaproteobacteria</taxon>
        <taxon>Rhodobacterales</taxon>
        <taxon>Paracoccaceae</taxon>
        <taxon>Pukyongiella</taxon>
    </lineage>
</organism>
<comment type="similarity">
    <text evidence="1">Belongs to the virb1 family.</text>
</comment>
<dbReference type="Proteomes" id="UP000237655">
    <property type="component" value="Chromosome"/>
</dbReference>
<evidence type="ECO:0000259" key="2">
    <source>
        <dbReference type="Pfam" id="PF01464"/>
    </source>
</evidence>
<reference evidence="4" key="1">
    <citation type="submission" date="2018-03" db="EMBL/GenBank/DDBJ databases">
        <title>Genomic analysis of the strain SH-1 isolated from shrimp intestine.</title>
        <authorList>
            <person name="Kim Y.-S."/>
            <person name="Kim S.-E."/>
            <person name="Kim K.-H."/>
        </authorList>
    </citation>
    <scope>NUCLEOTIDE SEQUENCE [LARGE SCALE GENOMIC DNA]</scope>
    <source>
        <strain evidence="4">SH-1</strain>
    </source>
</reference>
<protein>
    <submittedName>
        <fullName evidence="3">Lytic transglycosylase domain-containing protein</fullName>
    </submittedName>
</protein>
<dbReference type="SUPFAM" id="SSF53955">
    <property type="entry name" value="Lysozyme-like"/>
    <property type="match status" value="1"/>
</dbReference>
<dbReference type="EMBL" id="CP027665">
    <property type="protein sequence ID" value="AVO38852.1"/>
    <property type="molecule type" value="Genomic_DNA"/>
</dbReference>
<name>A0A2S0MSK7_9RHOB</name>
<evidence type="ECO:0000256" key="1">
    <source>
        <dbReference type="ARBA" id="ARBA00009387"/>
    </source>
</evidence>
<proteinExistence type="inferred from homology"/>
<dbReference type="RefSeq" id="WP_106473162.1">
    <property type="nucleotide sequence ID" value="NZ_CP027665.1"/>
</dbReference>
<feature type="domain" description="Transglycosylase SLT" evidence="2">
    <location>
        <begin position="53"/>
        <end position="186"/>
    </location>
</feature>
<evidence type="ECO:0000313" key="4">
    <source>
        <dbReference type="Proteomes" id="UP000237655"/>
    </source>
</evidence>